<comment type="caution">
    <text evidence="3">The sequence shown here is derived from an EMBL/GenBank/DDBJ whole genome shotgun (WGS) entry which is preliminary data.</text>
</comment>
<reference evidence="3" key="1">
    <citation type="journal article" date="2023" name="Mol. Phylogenet. Evol.">
        <title>Genome-scale phylogeny and comparative genomics of the fungal order Sordariales.</title>
        <authorList>
            <person name="Hensen N."/>
            <person name="Bonometti L."/>
            <person name="Westerberg I."/>
            <person name="Brannstrom I.O."/>
            <person name="Guillou S."/>
            <person name="Cros-Aarteil S."/>
            <person name="Calhoun S."/>
            <person name="Haridas S."/>
            <person name="Kuo A."/>
            <person name="Mondo S."/>
            <person name="Pangilinan J."/>
            <person name="Riley R."/>
            <person name="LaButti K."/>
            <person name="Andreopoulos B."/>
            <person name="Lipzen A."/>
            <person name="Chen C."/>
            <person name="Yan M."/>
            <person name="Daum C."/>
            <person name="Ng V."/>
            <person name="Clum A."/>
            <person name="Steindorff A."/>
            <person name="Ohm R.A."/>
            <person name="Martin F."/>
            <person name="Silar P."/>
            <person name="Natvig D.O."/>
            <person name="Lalanne C."/>
            <person name="Gautier V."/>
            <person name="Ament-Velasquez S.L."/>
            <person name="Kruys A."/>
            <person name="Hutchinson M.I."/>
            <person name="Powell A.J."/>
            <person name="Barry K."/>
            <person name="Miller A.N."/>
            <person name="Grigoriev I.V."/>
            <person name="Debuchy R."/>
            <person name="Gladieux P."/>
            <person name="Hiltunen Thoren M."/>
            <person name="Johannesson H."/>
        </authorList>
    </citation>
    <scope>NUCLEOTIDE SEQUENCE</scope>
    <source>
        <strain evidence="3">CBS 958.72</strain>
    </source>
</reference>
<organism evidence="3 4">
    <name type="scientific">Lasiosphaeria ovina</name>
    <dbReference type="NCBI Taxonomy" id="92902"/>
    <lineage>
        <taxon>Eukaryota</taxon>
        <taxon>Fungi</taxon>
        <taxon>Dikarya</taxon>
        <taxon>Ascomycota</taxon>
        <taxon>Pezizomycotina</taxon>
        <taxon>Sordariomycetes</taxon>
        <taxon>Sordariomycetidae</taxon>
        <taxon>Sordariales</taxon>
        <taxon>Lasiosphaeriaceae</taxon>
        <taxon>Lasiosphaeria</taxon>
    </lineage>
</organism>
<evidence type="ECO:0000256" key="1">
    <source>
        <dbReference type="SAM" id="MobiDB-lite"/>
    </source>
</evidence>
<dbReference type="EMBL" id="JAULSN010000006">
    <property type="protein sequence ID" value="KAK3368974.1"/>
    <property type="molecule type" value="Genomic_DNA"/>
</dbReference>
<feature type="compositionally biased region" description="Low complexity" evidence="1">
    <location>
        <begin position="31"/>
        <end position="49"/>
    </location>
</feature>
<evidence type="ECO:0000259" key="2">
    <source>
        <dbReference type="Pfam" id="PF12766"/>
    </source>
</evidence>
<dbReference type="PANTHER" id="PTHR28243:SF1">
    <property type="entry name" value="PYRIDOXAMINE 5'-PHOSPHATE OXIDASE ALR4036 FAMILY FMN-BINDING DOMAIN-CONTAINING PROTEIN"/>
    <property type="match status" value="1"/>
</dbReference>
<evidence type="ECO:0000313" key="3">
    <source>
        <dbReference type="EMBL" id="KAK3368974.1"/>
    </source>
</evidence>
<protein>
    <recommendedName>
        <fullName evidence="2">Pyridoxamine 5'-phosphate oxidase Alr4036 family FMN-binding domain-containing protein</fullName>
    </recommendedName>
</protein>
<dbReference type="SUPFAM" id="SSF50475">
    <property type="entry name" value="FMN-binding split barrel"/>
    <property type="match status" value="1"/>
</dbReference>
<dbReference type="Proteomes" id="UP001287356">
    <property type="component" value="Unassembled WGS sequence"/>
</dbReference>
<feature type="region of interest" description="Disordered" evidence="1">
    <location>
        <begin position="28"/>
        <end position="49"/>
    </location>
</feature>
<gene>
    <name evidence="3" type="ORF">B0T24DRAFT_631247</name>
</gene>
<sequence length="349" mass="37710">MARRAVTCNLLTTAHTLVARQQIHKTRLRPLDPGSSCSSSSSPQPPTFISRSFSTKTIASLSTMAAADNASHVPTAAPWRDLFVKHLATMPVATFSLATLHHTPAAGSSGDGSTAAEAAPRVRTCVFRGLFGSLPANDRNPAQRNPAVFESELPVLTTDARMDKVGEILLDGSGGGQVEAVWWAEEPATQWRVRGTAWLLGPDIDGDGDGARAAREVLRRRMRRRKDNAEDNEWSWSREVTAHFGNLSPVMRGSFRNPPPGTPVADPATPVGPGLGLGQTVDDLDDPVARANFRVVVIVPTEVDQADLSDPKRARRWLYVYRGGASHKPKPALPGGEVIGEWEKVEVWP</sequence>
<dbReference type="Gene3D" id="2.30.110.10">
    <property type="entry name" value="Electron Transport, Fmn-binding Protein, Chain A"/>
    <property type="match status" value="1"/>
</dbReference>
<evidence type="ECO:0000313" key="4">
    <source>
        <dbReference type="Proteomes" id="UP001287356"/>
    </source>
</evidence>
<dbReference type="GO" id="GO:0010181">
    <property type="term" value="F:FMN binding"/>
    <property type="evidence" value="ECO:0007669"/>
    <property type="project" value="InterPro"/>
</dbReference>
<dbReference type="InterPro" id="IPR024624">
    <property type="entry name" value="Pyridox_Oxase_Alr4036_FMN-bd"/>
</dbReference>
<name>A0AAE0K2V5_9PEZI</name>
<feature type="domain" description="Pyridoxamine 5'-phosphate oxidase Alr4036 family FMN-binding" evidence="2">
    <location>
        <begin position="77"/>
        <end position="200"/>
    </location>
</feature>
<reference evidence="3" key="2">
    <citation type="submission" date="2023-06" db="EMBL/GenBank/DDBJ databases">
        <authorList>
            <consortium name="Lawrence Berkeley National Laboratory"/>
            <person name="Haridas S."/>
            <person name="Hensen N."/>
            <person name="Bonometti L."/>
            <person name="Westerberg I."/>
            <person name="Brannstrom I.O."/>
            <person name="Guillou S."/>
            <person name="Cros-Aarteil S."/>
            <person name="Calhoun S."/>
            <person name="Kuo A."/>
            <person name="Mondo S."/>
            <person name="Pangilinan J."/>
            <person name="Riley R."/>
            <person name="Labutti K."/>
            <person name="Andreopoulos B."/>
            <person name="Lipzen A."/>
            <person name="Chen C."/>
            <person name="Yanf M."/>
            <person name="Daum C."/>
            <person name="Ng V."/>
            <person name="Clum A."/>
            <person name="Steindorff A."/>
            <person name="Ohm R."/>
            <person name="Martin F."/>
            <person name="Silar P."/>
            <person name="Natvig D."/>
            <person name="Lalanne C."/>
            <person name="Gautier V."/>
            <person name="Ament-Velasquez S.L."/>
            <person name="Kruys A."/>
            <person name="Hutchinson M.I."/>
            <person name="Powell A.J."/>
            <person name="Barry K."/>
            <person name="Miller A.N."/>
            <person name="Grigoriev I.V."/>
            <person name="Debuchy R."/>
            <person name="Gladieux P."/>
            <person name="Thoren M.H."/>
            <person name="Johannesson H."/>
        </authorList>
    </citation>
    <scope>NUCLEOTIDE SEQUENCE</scope>
    <source>
        <strain evidence="3">CBS 958.72</strain>
    </source>
</reference>
<dbReference type="PANTHER" id="PTHR28243">
    <property type="entry name" value="AGL049CP"/>
    <property type="match status" value="1"/>
</dbReference>
<keyword evidence="4" id="KW-1185">Reference proteome</keyword>
<dbReference type="Pfam" id="PF12766">
    <property type="entry name" value="Pyridox_oxase_2"/>
    <property type="match status" value="1"/>
</dbReference>
<accession>A0AAE0K2V5</accession>
<dbReference type="AlphaFoldDB" id="A0AAE0K2V5"/>
<proteinExistence type="predicted"/>
<dbReference type="InterPro" id="IPR012349">
    <property type="entry name" value="Split_barrel_FMN-bd"/>
</dbReference>